<organism evidence="4 5">
    <name type="scientific">Paenibacillus tritici</name>
    <dbReference type="NCBI Taxonomy" id="1873425"/>
    <lineage>
        <taxon>Bacteria</taxon>
        <taxon>Bacillati</taxon>
        <taxon>Bacillota</taxon>
        <taxon>Bacilli</taxon>
        <taxon>Bacillales</taxon>
        <taxon>Paenibacillaceae</taxon>
        <taxon>Paenibacillus</taxon>
    </lineage>
</organism>
<dbReference type="Gene3D" id="3.20.20.70">
    <property type="entry name" value="Aldolase class I"/>
    <property type="match status" value="1"/>
</dbReference>
<evidence type="ECO:0000313" key="4">
    <source>
        <dbReference type="EMBL" id="NQX49358.1"/>
    </source>
</evidence>
<sequence>MERRRGAKALHELHVISDGRLHPEALAELAAAVHPMVDYIHLREKSLSALELLAAAGMLLQAGIPPAKLVINDRVDVALAVGAAGAQLAWHSLPPAGVRGIAPGLRLGRSVHSREEAAEAGRQGADFCLYGHVFPTACKPGQQERGLEQLAEAVRWSRIPLIALGGITPGNAGAVLAKGAAGIAVMSGICGAPDPAAAARAYRAAVHQAAAQAEALNTVPAPGGGGEQA</sequence>
<evidence type="ECO:0000259" key="3">
    <source>
        <dbReference type="Pfam" id="PF02581"/>
    </source>
</evidence>
<evidence type="ECO:0000256" key="1">
    <source>
        <dbReference type="ARBA" id="ARBA00004948"/>
    </source>
</evidence>
<dbReference type="InterPro" id="IPR036206">
    <property type="entry name" value="ThiamineP_synth_sf"/>
</dbReference>
<name>A0ABX2DXC5_9BACL</name>
<comment type="caution">
    <text evidence="4">The sequence shown here is derived from an EMBL/GenBank/DDBJ whole genome shotgun (WGS) entry which is preliminary data.</text>
</comment>
<proteinExistence type="predicted"/>
<keyword evidence="2" id="KW-0784">Thiamine biosynthesis</keyword>
<dbReference type="CDD" id="cd00564">
    <property type="entry name" value="TMP_TenI"/>
    <property type="match status" value="1"/>
</dbReference>
<dbReference type="SUPFAM" id="SSF51391">
    <property type="entry name" value="Thiamin phosphate synthase"/>
    <property type="match status" value="1"/>
</dbReference>
<dbReference type="PANTHER" id="PTHR20857">
    <property type="entry name" value="THIAMINE-PHOSPHATE PYROPHOSPHORYLASE"/>
    <property type="match status" value="1"/>
</dbReference>
<dbReference type="Proteomes" id="UP000711047">
    <property type="component" value="Unassembled WGS sequence"/>
</dbReference>
<dbReference type="PANTHER" id="PTHR20857:SF22">
    <property type="entry name" value="THIAZOLE TAUTOMERASE"/>
    <property type="match status" value="1"/>
</dbReference>
<evidence type="ECO:0000256" key="2">
    <source>
        <dbReference type="ARBA" id="ARBA00022977"/>
    </source>
</evidence>
<dbReference type="InterPro" id="IPR013785">
    <property type="entry name" value="Aldolase_TIM"/>
</dbReference>
<protein>
    <submittedName>
        <fullName evidence="4">Thiamine phosphate synthase</fullName>
    </submittedName>
</protein>
<gene>
    <name evidence="4" type="ORF">HQN87_28990</name>
</gene>
<keyword evidence="5" id="KW-1185">Reference proteome</keyword>
<reference evidence="4 5" key="1">
    <citation type="submission" date="2020-05" db="EMBL/GenBank/DDBJ databases">
        <title>Paenibacillus glebae, sp. nov., Paenibacillus humi sp. nov., Paenibacillus pedi sp. nov., Paenibacillus terrestris sp. nov. and Paenibacillus terricola sp. nov., isolated from a forest top soil sample.</title>
        <authorList>
            <person name="Qi S."/>
            <person name="Carlier A."/>
            <person name="Cnockaert M."/>
            <person name="Vandamme P."/>
        </authorList>
    </citation>
    <scope>NUCLEOTIDE SEQUENCE [LARGE SCALE GENOMIC DNA]</scope>
    <source>
        <strain evidence="4 5">LMG 29502</strain>
    </source>
</reference>
<dbReference type="InterPro" id="IPR022998">
    <property type="entry name" value="ThiamineP_synth_TenI"/>
</dbReference>
<dbReference type="Pfam" id="PF02581">
    <property type="entry name" value="TMP-TENI"/>
    <property type="match status" value="1"/>
</dbReference>
<feature type="domain" description="Thiamine phosphate synthase/TenI" evidence="3">
    <location>
        <begin position="15"/>
        <end position="189"/>
    </location>
</feature>
<accession>A0ABX2DXC5</accession>
<evidence type="ECO:0000313" key="5">
    <source>
        <dbReference type="Proteomes" id="UP000711047"/>
    </source>
</evidence>
<dbReference type="EMBL" id="JABMKX010000024">
    <property type="protein sequence ID" value="NQX49358.1"/>
    <property type="molecule type" value="Genomic_DNA"/>
</dbReference>
<comment type="pathway">
    <text evidence="1">Cofactor biosynthesis; thiamine diphosphate biosynthesis.</text>
</comment>